<dbReference type="Proteomes" id="UP000824111">
    <property type="component" value="Unassembled WGS sequence"/>
</dbReference>
<dbReference type="Gene3D" id="1.10.20.60">
    <property type="entry name" value="Glu-tRNAGln amidotransferase C subunit, N-terminal domain"/>
    <property type="match status" value="1"/>
</dbReference>
<organism evidence="6 7">
    <name type="scientific">Candidatus Avimonoglobus intestinipullorum</name>
    <dbReference type="NCBI Taxonomy" id="2840699"/>
    <lineage>
        <taxon>Bacteria</taxon>
        <taxon>Bacillati</taxon>
        <taxon>Bacillota</taxon>
        <taxon>Clostridia</taxon>
        <taxon>Eubacteriales</taxon>
        <taxon>Candidatus Avimonoglobus</taxon>
    </lineage>
</organism>
<dbReference type="InterPro" id="IPR003837">
    <property type="entry name" value="GatC"/>
</dbReference>
<protein>
    <submittedName>
        <fullName evidence="6">Asp-tRNA(Asn)/Glu-tRNA(Gln) amidotransferase subunit GatC</fullName>
    </submittedName>
</protein>
<evidence type="ECO:0000256" key="3">
    <source>
        <dbReference type="ARBA" id="ARBA00024799"/>
    </source>
</evidence>
<dbReference type="EMBL" id="DVND01000132">
    <property type="protein sequence ID" value="HIU48705.1"/>
    <property type="molecule type" value="Genomic_DNA"/>
</dbReference>
<evidence type="ECO:0000313" key="6">
    <source>
        <dbReference type="EMBL" id="HIU48705.1"/>
    </source>
</evidence>
<dbReference type="Pfam" id="PF02686">
    <property type="entry name" value="GatC"/>
    <property type="match status" value="1"/>
</dbReference>
<name>A0A9D1LVG0_9FIRM</name>
<reference evidence="6" key="2">
    <citation type="journal article" date="2021" name="PeerJ">
        <title>Extensive microbial diversity within the chicken gut microbiome revealed by metagenomics and culture.</title>
        <authorList>
            <person name="Gilroy R."/>
            <person name="Ravi A."/>
            <person name="Getino M."/>
            <person name="Pursley I."/>
            <person name="Horton D.L."/>
            <person name="Alikhan N.F."/>
            <person name="Baker D."/>
            <person name="Gharbi K."/>
            <person name="Hall N."/>
            <person name="Watson M."/>
            <person name="Adriaenssens E.M."/>
            <person name="Foster-Nyarko E."/>
            <person name="Jarju S."/>
            <person name="Secka A."/>
            <person name="Antonio M."/>
            <person name="Oren A."/>
            <person name="Chaudhuri R.R."/>
            <person name="La Ragione R."/>
            <person name="Hildebrand F."/>
            <person name="Pallen M.J."/>
        </authorList>
    </citation>
    <scope>NUCLEOTIDE SEQUENCE</scope>
    <source>
        <strain evidence="6">ChiSjej4B22-9803</strain>
    </source>
</reference>
<evidence type="ECO:0000256" key="1">
    <source>
        <dbReference type="ARBA" id="ARBA00010757"/>
    </source>
</evidence>
<evidence type="ECO:0000256" key="5">
    <source>
        <dbReference type="ARBA" id="ARBA00047913"/>
    </source>
</evidence>
<reference evidence="6" key="1">
    <citation type="submission" date="2020-10" db="EMBL/GenBank/DDBJ databases">
        <authorList>
            <person name="Gilroy R."/>
        </authorList>
    </citation>
    <scope>NUCLEOTIDE SEQUENCE</scope>
    <source>
        <strain evidence="6">ChiSjej4B22-9803</strain>
    </source>
</reference>
<accession>A0A9D1LVG0</accession>
<evidence type="ECO:0000256" key="4">
    <source>
        <dbReference type="ARBA" id="ARBA00047380"/>
    </source>
</evidence>
<comment type="subunit">
    <text evidence="2">Heterotrimer of A, B and C subunits.</text>
</comment>
<evidence type="ECO:0000256" key="2">
    <source>
        <dbReference type="ARBA" id="ARBA00011123"/>
    </source>
</evidence>
<comment type="similarity">
    <text evidence="1">Belongs to the GatC family.</text>
</comment>
<comment type="catalytic activity">
    <reaction evidence="5">
        <text>L-glutamyl-tRNA(Gln) + L-glutamine + ATP + H2O = L-glutaminyl-tRNA(Gln) + L-glutamate + ADP + phosphate + H(+)</text>
        <dbReference type="Rhea" id="RHEA:17521"/>
        <dbReference type="Rhea" id="RHEA-COMP:9681"/>
        <dbReference type="Rhea" id="RHEA-COMP:9684"/>
        <dbReference type="ChEBI" id="CHEBI:15377"/>
        <dbReference type="ChEBI" id="CHEBI:15378"/>
        <dbReference type="ChEBI" id="CHEBI:29985"/>
        <dbReference type="ChEBI" id="CHEBI:30616"/>
        <dbReference type="ChEBI" id="CHEBI:43474"/>
        <dbReference type="ChEBI" id="CHEBI:58359"/>
        <dbReference type="ChEBI" id="CHEBI:78520"/>
        <dbReference type="ChEBI" id="CHEBI:78521"/>
        <dbReference type="ChEBI" id="CHEBI:456216"/>
    </reaction>
</comment>
<evidence type="ECO:0000313" key="7">
    <source>
        <dbReference type="Proteomes" id="UP000824111"/>
    </source>
</evidence>
<dbReference type="SUPFAM" id="SSF141000">
    <property type="entry name" value="Glu-tRNAGln amidotransferase C subunit"/>
    <property type="match status" value="1"/>
</dbReference>
<comment type="catalytic activity">
    <reaction evidence="4">
        <text>L-aspartyl-tRNA(Asn) + L-glutamine + ATP + H2O = L-asparaginyl-tRNA(Asn) + L-glutamate + ADP + phosphate + 2 H(+)</text>
        <dbReference type="Rhea" id="RHEA:14513"/>
        <dbReference type="Rhea" id="RHEA-COMP:9674"/>
        <dbReference type="Rhea" id="RHEA-COMP:9677"/>
        <dbReference type="ChEBI" id="CHEBI:15377"/>
        <dbReference type="ChEBI" id="CHEBI:15378"/>
        <dbReference type="ChEBI" id="CHEBI:29985"/>
        <dbReference type="ChEBI" id="CHEBI:30616"/>
        <dbReference type="ChEBI" id="CHEBI:43474"/>
        <dbReference type="ChEBI" id="CHEBI:58359"/>
        <dbReference type="ChEBI" id="CHEBI:78515"/>
        <dbReference type="ChEBI" id="CHEBI:78516"/>
        <dbReference type="ChEBI" id="CHEBI:456216"/>
    </reaction>
</comment>
<comment type="caution">
    <text evidence="6">The sequence shown here is derived from an EMBL/GenBank/DDBJ whole genome shotgun (WGS) entry which is preliminary data.</text>
</comment>
<comment type="function">
    <text evidence="3">Allows the formation of correctly charged Asn-tRNA(Asn) or Gln-tRNA(Gln) through the transamidation of misacylated Asp-tRNA(Asn) or Glu-tRNA(Gln) in organisms which lack either or both of asparaginyl-tRNA or glutaminyl-tRNA synthetases. The reaction takes place in the presence of glutamine and ATP through an activated phospho-Asp-tRNA(Asn) or phospho-Glu-tRNA(Gln).</text>
</comment>
<dbReference type="AlphaFoldDB" id="A0A9D1LVG0"/>
<gene>
    <name evidence="6" type="primary">gatC</name>
    <name evidence="6" type="ORF">IAB04_05030</name>
</gene>
<dbReference type="GO" id="GO:0006450">
    <property type="term" value="P:regulation of translational fidelity"/>
    <property type="evidence" value="ECO:0007669"/>
    <property type="project" value="InterPro"/>
</dbReference>
<dbReference type="NCBIfam" id="TIGR00135">
    <property type="entry name" value="gatC"/>
    <property type="match status" value="1"/>
</dbReference>
<dbReference type="InterPro" id="IPR036113">
    <property type="entry name" value="Asp/Glu-ADT_sf_sub_c"/>
</dbReference>
<proteinExistence type="inferred from homology"/>
<sequence>MEQMDLMKKLAELSKLELDAAELAGFAEQMGEIMELMDRVKAFHEPEAAERPAPVVFSELREDAVQPSYPVEAVLAAAEEAENQSFIVPKIV</sequence>